<organism evidence="3 4">
    <name type="scientific">Lysinibacillus odysseyi 34hs-1 = NBRC 100172</name>
    <dbReference type="NCBI Taxonomy" id="1220589"/>
    <lineage>
        <taxon>Bacteria</taxon>
        <taxon>Bacillati</taxon>
        <taxon>Bacillota</taxon>
        <taxon>Bacilli</taxon>
        <taxon>Bacillales</taxon>
        <taxon>Bacillaceae</taxon>
        <taxon>Lysinibacillus</taxon>
    </lineage>
</organism>
<dbReference type="InterPro" id="IPR001509">
    <property type="entry name" value="Epimerase_deHydtase"/>
</dbReference>
<gene>
    <name evidence="3" type="ORF">CD32_09080</name>
</gene>
<dbReference type="PROSITE" id="PS50206">
    <property type="entry name" value="RHODANESE_3"/>
    <property type="match status" value="1"/>
</dbReference>
<evidence type="ECO:0000259" key="2">
    <source>
        <dbReference type="PROSITE" id="PS50206"/>
    </source>
</evidence>
<feature type="domain" description="Rhodanese" evidence="2">
    <location>
        <begin position="11"/>
        <end position="55"/>
    </location>
</feature>
<dbReference type="PANTHER" id="PTHR43000">
    <property type="entry name" value="DTDP-D-GLUCOSE 4,6-DEHYDRATASE-RELATED"/>
    <property type="match status" value="1"/>
</dbReference>
<name>A0A0A3IPJ3_9BACI</name>
<dbReference type="InterPro" id="IPR036291">
    <property type="entry name" value="NAD(P)-bd_dom_sf"/>
</dbReference>
<comment type="caution">
    <text evidence="3">The sequence shown here is derived from an EMBL/GenBank/DDBJ whole genome shotgun (WGS) entry which is preliminary data.</text>
</comment>
<dbReference type="Gene3D" id="3.40.50.720">
    <property type="entry name" value="NAD(P)-binding Rossmann-like Domain"/>
    <property type="match status" value="1"/>
</dbReference>
<dbReference type="SUPFAM" id="SSF51735">
    <property type="entry name" value="NAD(P)-binding Rossmann-fold domains"/>
    <property type="match status" value="1"/>
</dbReference>
<accession>A0A0A3IPJ3</accession>
<dbReference type="AlphaFoldDB" id="A0A0A3IPJ3"/>
<keyword evidence="4" id="KW-1185">Reference proteome</keyword>
<evidence type="ECO:0000313" key="4">
    <source>
        <dbReference type="Proteomes" id="UP000030437"/>
    </source>
</evidence>
<comment type="similarity">
    <text evidence="1">Belongs to the NAD(P)-dependent epimerase/dehydratase family.</text>
</comment>
<dbReference type="Pfam" id="PF01370">
    <property type="entry name" value="Epimerase"/>
    <property type="match status" value="1"/>
</dbReference>
<dbReference type="EMBL" id="JPVP01000054">
    <property type="protein sequence ID" value="KGR85375.1"/>
    <property type="molecule type" value="Genomic_DNA"/>
</dbReference>
<dbReference type="Proteomes" id="UP000030437">
    <property type="component" value="Unassembled WGS sequence"/>
</dbReference>
<dbReference type="InterPro" id="IPR001763">
    <property type="entry name" value="Rhodanese-like_dom"/>
</dbReference>
<protein>
    <recommendedName>
        <fullName evidence="2">Rhodanese domain-containing protein</fullName>
    </recommendedName>
</protein>
<dbReference type="OrthoDB" id="9811743at2"/>
<proteinExistence type="inferred from homology"/>
<dbReference type="eggNOG" id="COG0451">
    <property type="taxonomic scope" value="Bacteria"/>
</dbReference>
<reference evidence="3 4" key="1">
    <citation type="submission" date="2014-02" db="EMBL/GenBank/DDBJ databases">
        <title>Draft genome sequence of Lysinibacillus odysseyi NBRC 100172.</title>
        <authorList>
            <person name="Zhang F."/>
            <person name="Wang G."/>
            <person name="Zhang L."/>
        </authorList>
    </citation>
    <scope>NUCLEOTIDE SEQUENCE [LARGE SCALE GENOMIC DNA]</scope>
    <source>
        <strain evidence="3 4">NBRC 100172</strain>
    </source>
</reference>
<evidence type="ECO:0000256" key="1">
    <source>
        <dbReference type="ARBA" id="ARBA00007637"/>
    </source>
</evidence>
<dbReference type="Gene3D" id="3.90.25.10">
    <property type="entry name" value="UDP-galactose 4-epimerase, domain 1"/>
    <property type="match status" value="1"/>
</dbReference>
<sequence length="309" mass="33986">MHIDPVTETPKILITGANGFTGQHACIYFAEAGYKVYALVRGNSSLSHENIQLVRGDLTDREALRKIAAGLQPDFVLHLAGQNAVDTSWIKPVETLEANLLGTAYLLDALRTESSQSKILVVGSILSSDPADIDSFIHPYGLSKTMQTLFAQVYSSLFTLHVVIANPSNLIGPGHSAGVCTILAKRIAQMEVGLEEPKLSVYNLLAIRDFLDVRDAITAYDMLLKKGKVQTTYSVTSGHPVTLKEVTDIFQNISGVSFEVTSEIEEKESFCSISPVDLQQLGWSRAFSLQQSLLDILDFQRKNRDDKRI</sequence>
<dbReference type="RefSeq" id="WP_036153718.1">
    <property type="nucleotide sequence ID" value="NZ_AVCX01000007.1"/>
</dbReference>
<evidence type="ECO:0000313" key="3">
    <source>
        <dbReference type="EMBL" id="KGR85375.1"/>
    </source>
</evidence>
<dbReference type="STRING" id="1220589.CD32_09080"/>